<evidence type="ECO:0000313" key="1">
    <source>
        <dbReference type="EMBL" id="GAX60861.1"/>
    </source>
</evidence>
<protein>
    <recommendedName>
        <fullName evidence="3">VCBS repeat-containing protein</fullName>
    </recommendedName>
</protein>
<evidence type="ECO:0008006" key="3">
    <source>
        <dbReference type="Google" id="ProtNLM"/>
    </source>
</evidence>
<keyword evidence="2" id="KW-1185">Reference proteome</keyword>
<sequence length="51" mass="5871">MNNSTWVELYSIDPEIITTGDMDGNGQYDVTIDFGDFCGIWVFMNNSTWTR</sequence>
<dbReference type="Proteomes" id="UP000218542">
    <property type="component" value="Unassembled WGS sequence"/>
</dbReference>
<reference evidence="2" key="1">
    <citation type="journal article" date="2017" name="Environ. Microbiol. Rep.">
        <title>Genetic Diversity of Marine Anaerobic Ammonium-Oxidizing Bacteria as Revealed by Genomic and Proteomic Analyses of 'Candidatus Scalindua japonica'.</title>
        <authorList>
            <person name="Oshiki M."/>
            <person name="Mizuto K."/>
            <person name="Kimura Z."/>
            <person name="Kindaichi T."/>
            <person name="Satoh H."/>
            <person name="Okabe S."/>
        </authorList>
    </citation>
    <scope>NUCLEOTIDE SEQUENCE [LARGE SCALE GENOMIC DNA]</scope>
    <source>
        <strain evidence="2">husup-a2</strain>
    </source>
</reference>
<proteinExistence type="predicted"/>
<dbReference type="EMBL" id="BAOS01000015">
    <property type="protein sequence ID" value="GAX60861.1"/>
    <property type="molecule type" value="Genomic_DNA"/>
</dbReference>
<evidence type="ECO:0000313" key="2">
    <source>
        <dbReference type="Proteomes" id="UP000218542"/>
    </source>
</evidence>
<dbReference type="RefSeq" id="WP_162532240.1">
    <property type="nucleotide sequence ID" value="NZ_BAOS01000015.1"/>
</dbReference>
<comment type="caution">
    <text evidence="1">The sequence shown here is derived from an EMBL/GenBank/DDBJ whole genome shotgun (WGS) entry which is preliminary data.</text>
</comment>
<gene>
    <name evidence="1" type="ORF">SCALIN_C15_0002</name>
</gene>
<organism evidence="1 2">
    <name type="scientific">Candidatus Scalindua japonica</name>
    <dbReference type="NCBI Taxonomy" id="1284222"/>
    <lineage>
        <taxon>Bacteria</taxon>
        <taxon>Pseudomonadati</taxon>
        <taxon>Planctomycetota</taxon>
        <taxon>Candidatus Brocadiia</taxon>
        <taxon>Candidatus Brocadiales</taxon>
        <taxon>Candidatus Scalinduaceae</taxon>
        <taxon>Candidatus Scalindua</taxon>
    </lineage>
</organism>
<accession>A0A286TYG5</accession>
<name>A0A286TYG5_9BACT</name>
<dbReference type="AlphaFoldDB" id="A0A286TYG5"/>